<protein>
    <submittedName>
        <fullName evidence="1">Uncharacterized protein</fullName>
    </submittedName>
</protein>
<evidence type="ECO:0000313" key="1">
    <source>
        <dbReference type="EMBL" id="KAH0809796.1"/>
    </source>
</evidence>
<sequence>MHSVRMRIRPERFPHRRRIHITYICMLKQTNLEATSYRHPRQFAATAPDDSLRRDLEGSEKEDRVGCLLAQLLTSPVCRRADLSTRSRALVSCFSPKPQLDRGATQVYIATAARVERCGRGRAIRSLHSCTPPLAAEFTRHITPFAGRRSATAAASDPPSTR</sequence>
<keyword evidence="2" id="KW-1185">Reference proteome</keyword>
<organism evidence="1 2">
    <name type="scientific">Tenebrio molitor</name>
    <name type="common">Yellow mealworm beetle</name>
    <dbReference type="NCBI Taxonomy" id="7067"/>
    <lineage>
        <taxon>Eukaryota</taxon>
        <taxon>Metazoa</taxon>
        <taxon>Ecdysozoa</taxon>
        <taxon>Arthropoda</taxon>
        <taxon>Hexapoda</taxon>
        <taxon>Insecta</taxon>
        <taxon>Pterygota</taxon>
        <taxon>Neoptera</taxon>
        <taxon>Endopterygota</taxon>
        <taxon>Coleoptera</taxon>
        <taxon>Polyphaga</taxon>
        <taxon>Cucujiformia</taxon>
        <taxon>Tenebrionidae</taxon>
        <taxon>Tenebrio</taxon>
    </lineage>
</organism>
<proteinExistence type="predicted"/>
<reference evidence="1" key="1">
    <citation type="journal article" date="2020" name="J Insects Food Feed">
        <title>The yellow mealworm (Tenebrio molitor) genome: a resource for the emerging insects as food and feed industry.</title>
        <authorList>
            <person name="Eriksson T."/>
            <person name="Andere A."/>
            <person name="Kelstrup H."/>
            <person name="Emery V."/>
            <person name="Picard C."/>
        </authorList>
    </citation>
    <scope>NUCLEOTIDE SEQUENCE</scope>
    <source>
        <strain evidence="1">Stoneville</strain>
        <tissue evidence="1">Whole head</tissue>
    </source>
</reference>
<name>A0A8J6LED4_TENMO</name>
<dbReference type="Proteomes" id="UP000719412">
    <property type="component" value="Unassembled WGS sequence"/>
</dbReference>
<comment type="caution">
    <text evidence="1">The sequence shown here is derived from an EMBL/GenBank/DDBJ whole genome shotgun (WGS) entry which is preliminary data.</text>
</comment>
<dbReference type="AlphaFoldDB" id="A0A8J6LED4"/>
<evidence type="ECO:0000313" key="2">
    <source>
        <dbReference type="Proteomes" id="UP000719412"/>
    </source>
</evidence>
<dbReference type="EMBL" id="JABDTM020027907">
    <property type="protein sequence ID" value="KAH0809796.1"/>
    <property type="molecule type" value="Genomic_DNA"/>
</dbReference>
<reference evidence="1" key="2">
    <citation type="submission" date="2021-08" db="EMBL/GenBank/DDBJ databases">
        <authorList>
            <person name="Eriksson T."/>
        </authorList>
    </citation>
    <scope>NUCLEOTIDE SEQUENCE</scope>
    <source>
        <strain evidence="1">Stoneville</strain>
        <tissue evidence="1">Whole head</tissue>
    </source>
</reference>
<gene>
    <name evidence="1" type="ORF">GEV33_012994</name>
</gene>
<accession>A0A8J6LED4</accession>